<sequence length="243" mass="26668">MVYIPDEQIWIVVAAFIISFILAFALGANDVANAFSTSVGSKVLTLRQACVLGSIFETLGAVLLGARVSDTIRKGIIDVEMYKDTPDLLLADRLVAGLKLLPSLYGVTVVVNAFSVFFEGPEQLYLHRIPLWGSLTIAFALGTLTSLGVRMLYVPWQRKRILTALQALKDKPDDSLPSELTTSNKYDITYANSEQSSGIDTSFQTSSISTSKRNSHEFTSKSLEYSTDPGYINVMQTIIIIVQ</sequence>
<gene>
    <name evidence="9" type="ORF">EB796_020635</name>
</gene>
<evidence type="ECO:0000256" key="4">
    <source>
        <dbReference type="ARBA" id="ARBA00022592"/>
    </source>
</evidence>
<feature type="transmembrane region" description="Helical" evidence="8">
    <location>
        <begin position="46"/>
        <end position="66"/>
    </location>
</feature>
<proteinExistence type="inferred from homology"/>
<accession>A0A7J7J6D4</accession>
<evidence type="ECO:0000256" key="8">
    <source>
        <dbReference type="SAM" id="Phobius"/>
    </source>
</evidence>
<dbReference type="OrthoDB" id="260807at2759"/>
<dbReference type="GO" id="GO:0016020">
    <property type="term" value="C:membrane"/>
    <property type="evidence" value="ECO:0007669"/>
    <property type="project" value="UniProtKB-SubCell"/>
</dbReference>
<dbReference type="PANTHER" id="PTHR11101:SF80">
    <property type="entry name" value="PHOSPHATE TRANSPORTER"/>
    <property type="match status" value="1"/>
</dbReference>
<dbReference type="GO" id="GO:0005315">
    <property type="term" value="F:phosphate transmembrane transporter activity"/>
    <property type="evidence" value="ECO:0007669"/>
    <property type="project" value="InterPro"/>
</dbReference>
<evidence type="ECO:0000313" key="9">
    <source>
        <dbReference type="EMBL" id="KAF6020988.1"/>
    </source>
</evidence>
<keyword evidence="6 8" id="KW-1133">Transmembrane helix</keyword>
<evidence type="ECO:0000313" key="10">
    <source>
        <dbReference type="Proteomes" id="UP000593567"/>
    </source>
</evidence>
<evidence type="ECO:0000256" key="7">
    <source>
        <dbReference type="ARBA" id="ARBA00023136"/>
    </source>
</evidence>
<comment type="subcellular location">
    <subcellularLocation>
        <location evidence="1">Membrane</location>
        <topology evidence="1">Multi-pass membrane protein</topology>
    </subcellularLocation>
</comment>
<feature type="transmembrane region" description="Helical" evidence="8">
    <location>
        <begin position="100"/>
        <end position="118"/>
    </location>
</feature>
<evidence type="ECO:0000256" key="1">
    <source>
        <dbReference type="ARBA" id="ARBA00004141"/>
    </source>
</evidence>
<keyword evidence="5 8" id="KW-0812">Transmembrane</keyword>
<comment type="similarity">
    <text evidence="2">Belongs to the inorganic phosphate transporter (PiT) (TC 2.A.20) family.</text>
</comment>
<dbReference type="Proteomes" id="UP000593567">
    <property type="component" value="Unassembled WGS sequence"/>
</dbReference>
<evidence type="ECO:0000256" key="6">
    <source>
        <dbReference type="ARBA" id="ARBA00022989"/>
    </source>
</evidence>
<keyword evidence="3" id="KW-0813">Transport</keyword>
<comment type="caution">
    <text evidence="9">The sequence shown here is derived from an EMBL/GenBank/DDBJ whole genome shotgun (WGS) entry which is preliminary data.</text>
</comment>
<name>A0A7J7J6D4_BUGNE</name>
<protein>
    <submittedName>
        <fullName evidence="9">SLC20A2</fullName>
    </submittedName>
</protein>
<feature type="transmembrane region" description="Helical" evidence="8">
    <location>
        <begin position="9"/>
        <end position="26"/>
    </location>
</feature>
<keyword evidence="4" id="KW-0592">Phosphate transport</keyword>
<evidence type="ECO:0000256" key="5">
    <source>
        <dbReference type="ARBA" id="ARBA00022692"/>
    </source>
</evidence>
<organism evidence="9 10">
    <name type="scientific">Bugula neritina</name>
    <name type="common">Brown bryozoan</name>
    <name type="synonym">Sertularia neritina</name>
    <dbReference type="NCBI Taxonomy" id="10212"/>
    <lineage>
        <taxon>Eukaryota</taxon>
        <taxon>Metazoa</taxon>
        <taxon>Spiralia</taxon>
        <taxon>Lophotrochozoa</taxon>
        <taxon>Bryozoa</taxon>
        <taxon>Gymnolaemata</taxon>
        <taxon>Cheilostomatida</taxon>
        <taxon>Flustrina</taxon>
        <taxon>Buguloidea</taxon>
        <taxon>Bugulidae</taxon>
        <taxon>Bugula</taxon>
    </lineage>
</organism>
<evidence type="ECO:0000256" key="3">
    <source>
        <dbReference type="ARBA" id="ARBA00022448"/>
    </source>
</evidence>
<evidence type="ECO:0000256" key="2">
    <source>
        <dbReference type="ARBA" id="ARBA00009916"/>
    </source>
</evidence>
<dbReference type="GO" id="GO:0035435">
    <property type="term" value="P:phosphate ion transmembrane transport"/>
    <property type="evidence" value="ECO:0007669"/>
    <property type="project" value="TreeGrafter"/>
</dbReference>
<dbReference type="EMBL" id="VXIV02003139">
    <property type="protein sequence ID" value="KAF6020988.1"/>
    <property type="molecule type" value="Genomic_DNA"/>
</dbReference>
<feature type="transmembrane region" description="Helical" evidence="8">
    <location>
        <begin position="130"/>
        <end position="153"/>
    </location>
</feature>
<keyword evidence="7 8" id="KW-0472">Membrane</keyword>
<keyword evidence="10" id="KW-1185">Reference proteome</keyword>
<dbReference type="Pfam" id="PF01384">
    <property type="entry name" value="PHO4"/>
    <property type="match status" value="1"/>
</dbReference>
<dbReference type="PANTHER" id="PTHR11101">
    <property type="entry name" value="PHOSPHATE TRANSPORTER"/>
    <property type="match status" value="1"/>
</dbReference>
<dbReference type="InterPro" id="IPR001204">
    <property type="entry name" value="Phos_transporter"/>
</dbReference>
<reference evidence="9" key="1">
    <citation type="submission" date="2020-06" db="EMBL/GenBank/DDBJ databases">
        <title>Draft genome of Bugula neritina, a colonial animal packing powerful symbionts and potential medicines.</title>
        <authorList>
            <person name="Rayko M."/>
        </authorList>
    </citation>
    <scope>NUCLEOTIDE SEQUENCE [LARGE SCALE GENOMIC DNA]</scope>
    <source>
        <strain evidence="9">Kwan_BN1</strain>
    </source>
</reference>
<dbReference type="AlphaFoldDB" id="A0A7J7J6D4"/>